<evidence type="ECO:0000313" key="3">
    <source>
        <dbReference type="Proteomes" id="UP000199438"/>
    </source>
</evidence>
<evidence type="ECO:0000256" key="1">
    <source>
        <dbReference type="SAM" id="Phobius"/>
    </source>
</evidence>
<gene>
    <name evidence="2" type="ORF">SAMN04487907_1065</name>
</gene>
<keyword evidence="1" id="KW-0812">Transmembrane</keyword>
<dbReference type="OrthoDB" id="1159788at2"/>
<organism evidence="2 3">
    <name type="scientific">Zunongwangia mangrovi</name>
    <dbReference type="NCBI Taxonomy" id="1334022"/>
    <lineage>
        <taxon>Bacteria</taxon>
        <taxon>Pseudomonadati</taxon>
        <taxon>Bacteroidota</taxon>
        <taxon>Flavobacteriia</taxon>
        <taxon>Flavobacteriales</taxon>
        <taxon>Flavobacteriaceae</taxon>
        <taxon>Zunongwangia</taxon>
    </lineage>
</organism>
<dbReference type="AlphaFoldDB" id="A0A1I1KRD4"/>
<accession>A0A1I1KRD4</accession>
<dbReference type="STRING" id="1334022.SAMN04487907_1065"/>
<keyword evidence="1" id="KW-0472">Membrane</keyword>
<feature type="transmembrane region" description="Helical" evidence="1">
    <location>
        <begin position="12"/>
        <end position="33"/>
    </location>
</feature>
<keyword evidence="1" id="KW-1133">Transmembrane helix</keyword>
<protein>
    <submittedName>
        <fullName evidence="2">Uncharacterized protein</fullName>
    </submittedName>
</protein>
<name>A0A1I1KRD4_9FLAO</name>
<dbReference type="Proteomes" id="UP000199438">
    <property type="component" value="Unassembled WGS sequence"/>
</dbReference>
<dbReference type="RefSeq" id="WP_092543325.1">
    <property type="nucleotide sequence ID" value="NZ_FOKV01000006.1"/>
</dbReference>
<dbReference type="EMBL" id="FOKV01000006">
    <property type="protein sequence ID" value="SFC60020.1"/>
    <property type="molecule type" value="Genomic_DNA"/>
</dbReference>
<sequence>MKSISKSISKASILKYIFEILVVAFGIFLGIIVSENISKNKRKKELRTSIDLMLEELNFNRQNLKNSVAYHQILEKNYHKLFSNVTENELNTPYLKSKYAPINKIENWKGPMIPSIETSMFQSIRTANILQDLDISSIQNISKTYSALENFNQFKNKWWDRFMSLNSETKTRDFMLNFDILFSDIVASETRMIQRIDHEVELLKQIDF</sequence>
<evidence type="ECO:0000313" key="2">
    <source>
        <dbReference type="EMBL" id="SFC60020.1"/>
    </source>
</evidence>
<proteinExistence type="predicted"/>
<keyword evidence="3" id="KW-1185">Reference proteome</keyword>
<reference evidence="3" key="1">
    <citation type="submission" date="2016-10" db="EMBL/GenBank/DDBJ databases">
        <authorList>
            <person name="Varghese N."/>
            <person name="Submissions S."/>
        </authorList>
    </citation>
    <scope>NUCLEOTIDE SEQUENCE [LARGE SCALE GENOMIC DNA]</scope>
    <source>
        <strain evidence="3">DSM 24499</strain>
    </source>
</reference>